<dbReference type="Proteomes" id="UP001168877">
    <property type="component" value="Unassembled WGS sequence"/>
</dbReference>
<feature type="compositionally biased region" description="Low complexity" evidence="1">
    <location>
        <begin position="54"/>
        <end position="68"/>
    </location>
</feature>
<feature type="compositionally biased region" description="Low complexity" evidence="1">
    <location>
        <begin position="28"/>
        <end position="47"/>
    </location>
</feature>
<name>A0AA39RY14_ACESA</name>
<feature type="compositionally biased region" description="Basic and acidic residues" evidence="1">
    <location>
        <begin position="69"/>
        <end position="87"/>
    </location>
</feature>
<feature type="compositionally biased region" description="Polar residues" evidence="1">
    <location>
        <begin position="147"/>
        <end position="157"/>
    </location>
</feature>
<gene>
    <name evidence="2" type="ORF">LWI29_035313</name>
</gene>
<keyword evidence="3" id="KW-1185">Reference proteome</keyword>
<dbReference type="Pfam" id="PF03140">
    <property type="entry name" value="DUF247"/>
    <property type="match status" value="1"/>
</dbReference>
<reference evidence="2" key="1">
    <citation type="journal article" date="2022" name="Plant J.">
        <title>Strategies of tolerance reflected in two North American maple genomes.</title>
        <authorList>
            <person name="McEvoy S.L."/>
            <person name="Sezen U.U."/>
            <person name="Trouern-Trend A."/>
            <person name="McMahon S.M."/>
            <person name="Schaberg P.G."/>
            <person name="Yang J."/>
            <person name="Wegrzyn J.L."/>
            <person name="Swenson N.G."/>
        </authorList>
    </citation>
    <scope>NUCLEOTIDE SEQUENCE</scope>
    <source>
        <strain evidence="2">NS2018</strain>
    </source>
</reference>
<feature type="compositionally biased region" description="Acidic residues" evidence="1">
    <location>
        <begin position="12"/>
        <end position="27"/>
    </location>
</feature>
<feature type="compositionally biased region" description="Low complexity" evidence="1">
    <location>
        <begin position="91"/>
        <end position="110"/>
    </location>
</feature>
<evidence type="ECO:0000256" key="1">
    <source>
        <dbReference type="SAM" id="MobiDB-lite"/>
    </source>
</evidence>
<feature type="compositionally biased region" description="Basic and acidic residues" evidence="1">
    <location>
        <begin position="1"/>
        <end position="11"/>
    </location>
</feature>
<reference evidence="2" key="2">
    <citation type="submission" date="2023-06" db="EMBL/GenBank/DDBJ databases">
        <authorList>
            <person name="Swenson N.G."/>
            <person name="Wegrzyn J.L."/>
            <person name="Mcevoy S.L."/>
        </authorList>
    </citation>
    <scope>NUCLEOTIDE SEQUENCE</scope>
    <source>
        <strain evidence="2">NS2018</strain>
        <tissue evidence="2">Leaf</tissue>
    </source>
</reference>
<evidence type="ECO:0000313" key="2">
    <source>
        <dbReference type="EMBL" id="KAK0583267.1"/>
    </source>
</evidence>
<comment type="caution">
    <text evidence="2">The sequence shown here is derived from an EMBL/GenBank/DDBJ whole genome shotgun (WGS) entry which is preliminary data.</text>
</comment>
<accession>A0AA39RY14</accession>
<feature type="region of interest" description="Disordered" evidence="1">
    <location>
        <begin position="146"/>
        <end position="173"/>
    </location>
</feature>
<evidence type="ECO:0000313" key="3">
    <source>
        <dbReference type="Proteomes" id="UP001168877"/>
    </source>
</evidence>
<dbReference type="InterPro" id="IPR004158">
    <property type="entry name" value="DUF247_pln"/>
</dbReference>
<protein>
    <submittedName>
        <fullName evidence="2">Uncharacterized protein</fullName>
    </submittedName>
</protein>
<proteinExistence type="predicted"/>
<dbReference type="EMBL" id="JAUESC010000384">
    <property type="protein sequence ID" value="KAK0583267.1"/>
    <property type="molecule type" value="Genomic_DNA"/>
</dbReference>
<dbReference type="AlphaFoldDB" id="A0AA39RY14"/>
<feature type="region of interest" description="Disordered" evidence="1">
    <location>
        <begin position="1"/>
        <end position="110"/>
    </location>
</feature>
<organism evidence="2 3">
    <name type="scientific">Acer saccharum</name>
    <name type="common">Sugar maple</name>
    <dbReference type="NCBI Taxonomy" id="4024"/>
    <lineage>
        <taxon>Eukaryota</taxon>
        <taxon>Viridiplantae</taxon>
        <taxon>Streptophyta</taxon>
        <taxon>Embryophyta</taxon>
        <taxon>Tracheophyta</taxon>
        <taxon>Spermatophyta</taxon>
        <taxon>Magnoliopsida</taxon>
        <taxon>eudicotyledons</taxon>
        <taxon>Gunneridae</taxon>
        <taxon>Pentapetalae</taxon>
        <taxon>rosids</taxon>
        <taxon>malvids</taxon>
        <taxon>Sapindales</taxon>
        <taxon>Sapindaceae</taxon>
        <taxon>Hippocastanoideae</taxon>
        <taxon>Acereae</taxon>
        <taxon>Acer</taxon>
    </lineage>
</organism>
<dbReference type="PANTHER" id="PTHR31170">
    <property type="entry name" value="BNAC04G53230D PROTEIN"/>
    <property type="match status" value="1"/>
</dbReference>
<sequence length="401" mass="46052">MEKNELSHIPDPDPDEVVSPDNPDDPNDPVVTTDDPNDPNDPVVTTDNPDDLNDPVVTTDDPNDPATDAARRRNIEMEKNEQSRIADPDGPDIVVSPDDPNDPVVTTDDPNTCDLVTNTLKEIRSTCAFVTKTLKEIRAEQEKLNVEASSEYDSSPVESPAHPKVEFNSPNNTDSEISGEIGIVIKQLEKYLAASLKNIHEPVSQCCIYKIPKDLRKINNEAYTPQMISIGPFHHGKYELIEMEKQKLRYMSEFCKREGVEKLEEFKRYIQGNEENIRNYYQENPSLTGHKFVKIILCDAVFIIEFFLKNANVERKQKMEFDFFLDTTCVKATITRDLQLLENQLPYCLLKKLFEKLAFHNFPKDHPDRDPFLILCHRFFFRDCPKPKNEIQHCEINISPI</sequence>
<dbReference type="PANTHER" id="PTHR31170:SF9">
    <property type="entry name" value="PROTEIN, PUTATIVE (DUF247)-RELATED"/>
    <property type="match status" value="1"/>
</dbReference>